<comment type="caution">
    <text evidence="1">The sequence shown here is derived from an EMBL/GenBank/DDBJ whole genome shotgun (WGS) entry which is preliminary data.</text>
</comment>
<keyword evidence="2" id="KW-1185">Reference proteome</keyword>
<dbReference type="Proteomes" id="UP000719942">
    <property type="component" value="Unassembled WGS sequence"/>
</dbReference>
<accession>A0ABS7DRK4</accession>
<reference evidence="1 2" key="1">
    <citation type="submission" date="2021-03" db="EMBL/GenBank/DDBJ databases">
        <title>Caproiciproducens sp. nov. isolated from feces of cow.</title>
        <authorList>
            <person name="Choi J.-Y."/>
        </authorList>
    </citation>
    <scope>NUCLEOTIDE SEQUENCE [LARGE SCALE GENOMIC DNA]</scope>
    <source>
        <strain evidence="1 2">AGMB10547</strain>
    </source>
</reference>
<organism evidence="1 2">
    <name type="scientific">Caproiciproducens faecalis</name>
    <dbReference type="NCBI Taxonomy" id="2820301"/>
    <lineage>
        <taxon>Bacteria</taxon>
        <taxon>Bacillati</taxon>
        <taxon>Bacillota</taxon>
        <taxon>Clostridia</taxon>
        <taxon>Eubacteriales</taxon>
        <taxon>Acutalibacteraceae</taxon>
        <taxon>Caproiciproducens</taxon>
    </lineage>
</organism>
<dbReference type="EMBL" id="JAGFNZ010000006">
    <property type="protein sequence ID" value="MBW7573918.1"/>
    <property type="molecule type" value="Genomic_DNA"/>
</dbReference>
<dbReference type="InterPro" id="IPR009660">
    <property type="entry name" value="Phage_A500_Gp15"/>
</dbReference>
<evidence type="ECO:0000313" key="1">
    <source>
        <dbReference type="EMBL" id="MBW7573918.1"/>
    </source>
</evidence>
<protein>
    <submittedName>
        <fullName evidence="1">Bacteriophage Gp15 family protein</fullName>
    </submittedName>
</protein>
<name>A0ABS7DRK4_9FIRM</name>
<gene>
    <name evidence="1" type="ORF">J5W02_13975</name>
</gene>
<proteinExistence type="predicted"/>
<evidence type="ECO:0000313" key="2">
    <source>
        <dbReference type="Proteomes" id="UP000719942"/>
    </source>
</evidence>
<dbReference type="Pfam" id="PF06854">
    <property type="entry name" value="Phage_Gp15"/>
    <property type="match status" value="1"/>
</dbReference>
<dbReference type="RefSeq" id="WP_219966320.1">
    <property type="nucleotide sequence ID" value="NZ_JAGFNZ010000006.1"/>
</dbReference>
<sequence length="191" mass="22182">MNVLIDGLPTRAEIDGAEYEINTGYRVGLQIMTAFEDPDLTGFEKQCVMLELLYPVIPPDRAKAAEIAVKFLNCGEESTDGSFTGVTDSERYYSFTQDARYIMSAVEQTYHIDLSQVEYLHWWKFSYMFLDLNEDCFFCKLIYLRKQKAKGKLTKEEQEWYRSIRHIVDLPEVYTADEQSAINDFMAQLGQ</sequence>